<feature type="region of interest" description="Disordered" evidence="1">
    <location>
        <begin position="196"/>
        <end position="262"/>
    </location>
</feature>
<feature type="region of interest" description="Disordered" evidence="1">
    <location>
        <begin position="53"/>
        <end position="98"/>
    </location>
</feature>
<comment type="caution">
    <text evidence="2">The sequence shown here is derived from an EMBL/GenBank/DDBJ whole genome shotgun (WGS) entry which is preliminary data.</text>
</comment>
<feature type="compositionally biased region" description="Polar residues" evidence="1">
    <location>
        <begin position="246"/>
        <end position="262"/>
    </location>
</feature>
<reference evidence="2 3" key="1">
    <citation type="journal article" date="2023" name="Nucleic Acids Res.">
        <title>The hologenome of Daphnia magna reveals possible DNA methylation and microbiome-mediated evolution of the host genome.</title>
        <authorList>
            <person name="Chaturvedi A."/>
            <person name="Li X."/>
            <person name="Dhandapani V."/>
            <person name="Marshall H."/>
            <person name="Kissane S."/>
            <person name="Cuenca-Cambronero M."/>
            <person name="Asole G."/>
            <person name="Calvet F."/>
            <person name="Ruiz-Romero M."/>
            <person name="Marangio P."/>
            <person name="Guigo R."/>
            <person name="Rago D."/>
            <person name="Mirbahai L."/>
            <person name="Eastwood N."/>
            <person name="Colbourne J.K."/>
            <person name="Zhou J."/>
            <person name="Mallon E."/>
            <person name="Orsini L."/>
        </authorList>
    </citation>
    <scope>NUCLEOTIDE SEQUENCE [LARGE SCALE GENOMIC DNA]</scope>
    <source>
        <strain evidence="2">LRV0_1</strain>
    </source>
</reference>
<dbReference type="Proteomes" id="UP001234178">
    <property type="component" value="Unassembled WGS sequence"/>
</dbReference>
<organism evidence="2 3">
    <name type="scientific">Daphnia magna</name>
    <dbReference type="NCBI Taxonomy" id="35525"/>
    <lineage>
        <taxon>Eukaryota</taxon>
        <taxon>Metazoa</taxon>
        <taxon>Ecdysozoa</taxon>
        <taxon>Arthropoda</taxon>
        <taxon>Crustacea</taxon>
        <taxon>Branchiopoda</taxon>
        <taxon>Diplostraca</taxon>
        <taxon>Cladocera</taxon>
        <taxon>Anomopoda</taxon>
        <taxon>Daphniidae</taxon>
        <taxon>Daphnia</taxon>
    </lineage>
</organism>
<dbReference type="EMBL" id="JAOYFB010000037">
    <property type="protein sequence ID" value="KAK4022142.1"/>
    <property type="molecule type" value="Genomic_DNA"/>
</dbReference>
<feature type="compositionally biased region" description="Polar residues" evidence="1">
    <location>
        <begin position="210"/>
        <end position="220"/>
    </location>
</feature>
<protein>
    <submittedName>
        <fullName evidence="2">Uncharacterized protein</fullName>
    </submittedName>
</protein>
<gene>
    <name evidence="2" type="ORF">OUZ56_007623</name>
</gene>
<evidence type="ECO:0000313" key="2">
    <source>
        <dbReference type="EMBL" id="KAK4022142.1"/>
    </source>
</evidence>
<accession>A0ABR0AAJ9</accession>
<feature type="compositionally biased region" description="Polar residues" evidence="1">
    <location>
        <begin position="61"/>
        <end position="71"/>
    </location>
</feature>
<name>A0ABR0AAJ9_9CRUS</name>
<sequence>MAMELLASCPLADFVTYAYLQSTYNVPSHWKIVGEERHSSLPLPVIVTEDVDASEVDRSRSPSGAMTSQDSGARPRAGTWSMPQPNPGRHGATPSCAIPSSSTLIAAHEDRLRRKSGDDVGLFGSPGRHKALGSAHIFEAFRPRSKSDAQRAIKKPNIMSTVKNAVQNSLMGSPIVAGRIASPGSPSSLPYDVPTTYGSGNGVADKNRTRSITEASTSRGPVSKVMDMFRNRSQSVTSDDKRKQKTQPTVIISNNNNSHGKS</sequence>
<keyword evidence="3" id="KW-1185">Reference proteome</keyword>
<proteinExistence type="predicted"/>
<evidence type="ECO:0000256" key="1">
    <source>
        <dbReference type="SAM" id="MobiDB-lite"/>
    </source>
</evidence>
<evidence type="ECO:0000313" key="3">
    <source>
        <dbReference type="Proteomes" id="UP001234178"/>
    </source>
</evidence>